<dbReference type="AlphaFoldDB" id="A0A2Z6LW21"/>
<sequence>MAGDDLVAKCPIWSWESGEPSKREVLLDAKDNDGCLATHGKLKVAHEPDDDNILRTHSYDISITYDKYYQTPCVWLTGYDESRMLLQPELVLEDVSQDHACKTVTIEDHPHLPGRHASIHPCRHGAVMKQIIDVLMSRAVEPEVNKLKTPWWRWINMNQCIGSGDFINDLPEDMLLHILSKMETKEVIQRICRVSRRWSKIWKSVPSLNLNSDSFKTVADFVLSVLSERGNLPMKVLIYRRHGKKIPNKVISYAVSNSVEDVVVDLRRSSIRASSKVQVPTVLFGSSANCFLWFKDITKRLEFIYCSFSKMKHDKSSFLDELSILHFVPWSSLDDYRFVFLSKPLGFNFRHLSTLISTDSH</sequence>
<evidence type="ECO:0000313" key="9">
    <source>
        <dbReference type="EMBL" id="GAU22298.1"/>
    </source>
</evidence>
<name>A0A2Z6LW21_TRISU</name>
<dbReference type="SMART" id="SM00256">
    <property type="entry name" value="FBOX"/>
    <property type="match status" value="1"/>
</dbReference>
<dbReference type="Gene3D" id="1.20.1280.50">
    <property type="match status" value="1"/>
</dbReference>
<dbReference type="GO" id="GO:0000422">
    <property type="term" value="P:autophagy of mitochondrion"/>
    <property type="evidence" value="ECO:0007669"/>
    <property type="project" value="TreeGrafter"/>
</dbReference>
<keyword evidence="3" id="KW-0813">Transport</keyword>
<keyword evidence="7" id="KW-0072">Autophagy</keyword>
<dbReference type="GO" id="GO:0015031">
    <property type="term" value="P:protein transport"/>
    <property type="evidence" value="ECO:0007669"/>
    <property type="project" value="UniProtKB-KW"/>
</dbReference>
<dbReference type="PROSITE" id="PS50181">
    <property type="entry name" value="FBOX"/>
    <property type="match status" value="1"/>
</dbReference>
<gene>
    <name evidence="9" type="ORF">TSUD_260980</name>
</gene>
<evidence type="ECO:0000313" key="10">
    <source>
        <dbReference type="Proteomes" id="UP000242715"/>
    </source>
</evidence>
<dbReference type="GO" id="GO:0000045">
    <property type="term" value="P:autophagosome assembly"/>
    <property type="evidence" value="ECO:0007669"/>
    <property type="project" value="TreeGrafter"/>
</dbReference>
<dbReference type="GO" id="GO:0019776">
    <property type="term" value="F:Atg8-family ligase activity"/>
    <property type="evidence" value="ECO:0007669"/>
    <property type="project" value="TreeGrafter"/>
</dbReference>
<reference evidence="10" key="1">
    <citation type="journal article" date="2017" name="Front. Plant Sci.">
        <title>Climate Clever Clovers: New Paradigm to Reduce the Environmental Footprint of Ruminants by Breeding Low Methanogenic Forages Utilizing Haplotype Variation.</title>
        <authorList>
            <person name="Kaur P."/>
            <person name="Appels R."/>
            <person name="Bayer P.E."/>
            <person name="Keeble-Gagnere G."/>
            <person name="Wang J."/>
            <person name="Hirakawa H."/>
            <person name="Shirasawa K."/>
            <person name="Vercoe P."/>
            <person name="Stefanova K."/>
            <person name="Durmic Z."/>
            <person name="Nichols P."/>
            <person name="Revell C."/>
            <person name="Isobe S.N."/>
            <person name="Edwards D."/>
            <person name="Erskine W."/>
        </authorList>
    </citation>
    <scope>NUCLEOTIDE SEQUENCE [LARGE SCALE GENOMIC DNA]</scope>
    <source>
        <strain evidence="10">cv. Daliak</strain>
    </source>
</reference>
<dbReference type="GO" id="GO:0061723">
    <property type="term" value="P:glycophagy"/>
    <property type="evidence" value="ECO:0007669"/>
    <property type="project" value="TreeGrafter"/>
</dbReference>
<keyword evidence="6" id="KW-0653">Protein transport</keyword>
<dbReference type="InterPro" id="IPR036047">
    <property type="entry name" value="F-box-like_dom_sf"/>
</dbReference>
<dbReference type="PANTHER" id="PTHR12866:SF2">
    <property type="entry name" value="UBIQUITIN-LIKE-CONJUGATING ENZYME ATG3"/>
    <property type="match status" value="1"/>
</dbReference>
<keyword evidence="4" id="KW-0963">Cytoplasm</keyword>
<dbReference type="Pfam" id="PF00646">
    <property type="entry name" value="F-box"/>
    <property type="match status" value="1"/>
</dbReference>
<evidence type="ECO:0000256" key="5">
    <source>
        <dbReference type="ARBA" id="ARBA00022786"/>
    </source>
</evidence>
<dbReference type="OrthoDB" id="1584384at2759"/>
<dbReference type="SUPFAM" id="SSF81383">
    <property type="entry name" value="F-box domain"/>
    <property type="match status" value="1"/>
</dbReference>
<dbReference type="InterPro" id="IPR001810">
    <property type="entry name" value="F-box_dom"/>
</dbReference>
<organism evidence="9 10">
    <name type="scientific">Trifolium subterraneum</name>
    <name type="common">Subterranean clover</name>
    <dbReference type="NCBI Taxonomy" id="3900"/>
    <lineage>
        <taxon>Eukaryota</taxon>
        <taxon>Viridiplantae</taxon>
        <taxon>Streptophyta</taxon>
        <taxon>Embryophyta</taxon>
        <taxon>Tracheophyta</taxon>
        <taxon>Spermatophyta</taxon>
        <taxon>Magnoliopsida</taxon>
        <taxon>eudicotyledons</taxon>
        <taxon>Gunneridae</taxon>
        <taxon>Pentapetalae</taxon>
        <taxon>rosids</taxon>
        <taxon>fabids</taxon>
        <taxon>Fabales</taxon>
        <taxon>Fabaceae</taxon>
        <taxon>Papilionoideae</taxon>
        <taxon>50 kb inversion clade</taxon>
        <taxon>NPAAA clade</taxon>
        <taxon>Hologalegina</taxon>
        <taxon>IRL clade</taxon>
        <taxon>Trifolieae</taxon>
        <taxon>Trifolium</taxon>
    </lineage>
</organism>
<keyword evidence="5" id="KW-0833">Ubl conjugation pathway</keyword>
<dbReference type="GO" id="GO:0000407">
    <property type="term" value="C:phagophore assembly site"/>
    <property type="evidence" value="ECO:0007669"/>
    <property type="project" value="TreeGrafter"/>
</dbReference>
<evidence type="ECO:0000256" key="4">
    <source>
        <dbReference type="ARBA" id="ARBA00022490"/>
    </source>
</evidence>
<protein>
    <recommendedName>
        <fullName evidence="8">F-box domain-containing protein</fullName>
    </recommendedName>
</protein>
<dbReference type="Proteomes" id="UP000242715">
    <property type="component" value="Unassembled WGS sequence"/>
</dbReference>
<accession>A0A2Z6LW21</accession>
<evidence type="ECO:0000256" key="3">
    <source>
        <dbReference type="ARBA" id="ARBA00022448"/>
    </source>
</evidence>
<feature type="domain" description="F-box" evidence="8">
    <location>
        <begin position="164"/>
        <end position="218"/>
    </location>
</feature>
<evidence type="ECO:0000256" key="1">
    <source>
        <dbReference type="ARBA" id="ARBA00004496"/>
    </source>
</evidence>
<dbReference type="GO" id="GO:0005829">
    <property type="term" value="C:cytosol"/>
    <property type="evidence" value="ECO:0007669"/>
    <property type="project" value="TreeGrafter"/>
</dbReference>
<evidence type="ECO:0000256" key="7">
    <source>
        <dbReference type="ARBA" id="ARBA00023006"/>
    </source>
</evidence>
<comment type="subcellular location">
    <subcellularLocation>
        <location evidence="1">Cytoplasm</location>
    </subcellularLocation>
</comment>
<proteinExistence type="inferred from homology"/>
<comment type="similarity">
    <text evidence="2">Belongs to the ATG3 family.</text>
</comment>
<dbReference type="PANTHER" id="PTHR12866">
    <property type="entry name" value="UBIQUITIN-LIKE-CONJUGATING ENZYME ATG3"/>
    <property type="match status" value="1"/>
</dbReference>
<dbReference type="Pfam" id="PF03987">
    <property type="entry name" value="Autophagy_act_C"/>
    <property type="match status" value="1"/>
</dbReference>
<keyword evidence="10" id="KW-1185">Reference proteome</keyword>
<evidence type="ECO:0000256" key="2">
    <source>
        <dbReference type="ARBA" id="ARBA00007683"/>
    </source>
</evidence>
<evidence type="ECO:0000256" key="6">
    <source>
        <dbReference type="ARBA" id="ARBA00022927"/>
    </source>
</evidence>
<evidence type="ECO:0000259" key="8">
    <source>
        <dbReference type="PROSITE" id="PS50181"/>
    </source>
</evidence>
<dbReference type="EMBL" id="DF973244">
    <property type="protein sequence ID" value="GAU22298.1"/>
    <property type="molecule type" value="Genomic_DNA"/>
</dbReference>
<dbReference type="GO" id="GO:0044804">
    <property type="term" value="P:nucleophagy"/>
    <property type="evidence" value="ECO:0007669"/>
    <property type="project" value="TreeGrafter"/>
</dbReference>
<dbReference type="InterPro" id="IPR007135">
    <property type="entry name" value="Atg3/Atg10"/>
</dbReference>